<dbReference type="EMBL" id="MU394281">
    <property type="protein sequence ID" value="KAI6093113.1"/>
    <property type="molecule type" value="Genomic_DNA"/>
</dbReference>
<gene>
    <name evidence="1" type="ORF">F4821DRAFT_75412</name>
</gene>
<keyword evidence="2" id="KW-1185">Reference proteome</keyword>
<dbReference type="Proteomes" id="UP001497680">
    <property type="component" value="Unassembled WGS sequence"/>
</dbReference>
<evidence type="ECO:0000313" key="2">
    <source>
        <dbReference type="Proteomes" id="UP001497680"/>
    </source>
</evidence>
<accession>A0ACC0DKJ4</accession>
<reference evidence="1 2" key="1">
    <citation type="journal article" date="2022" name="New Phytol.">
        <title>Ecological generalism drives hyperdiversity of secondary metabolite gene clusters in xylarialean endophytes.</title>
        <authorList>
            <person name="Franco M.E.E."/>
            <person name="Wisecaver J.H."/>
            <person name="Arnold A.E."/>
            <person name="Ju Y.M."/>
            <person name="Slot J.C."/>
            <person name="Ahrendt S."/>
            <person name="Moore L.P."/>
            <person name="Eastman K.E."/>
            <person name="Scott K."/>
            <person name="Konkel Z."/>
            <person name="Mondo S.J."/>
            <person name="Kuo A."/>
            <person name="Hayes R.D."/>
            <person name="Haridas S."/>
            <person name="Andreopoulos B."/>
            <person name="Riley R."/>
            <person name="LaButti K."/>
            <person name="Pangilinan J."/>
            <person name="Lipzen A."/>
            <person name="Amirebrahimi M."/>
            <person name="Yan J."/>
            <person name="Adam C."/>
            <person name="Keymanesh K."/>
            <person name="Ng V."/>
            <person name="Louie K."/>
            <person name="Northen T."/>
            <person name="Drula E."/>
            <person name="Henrissat B."/>
            <person name="Hsieh H.M."/>
            <person name="Youens-Clark K."/>
            <person name="Lutzoni F."/>
            <person name="Miadlikowska J."/>
            <person name="Eastwood D.C."/>
            <person name="Hamelin R.C."/>
            <person name="Grigoriev I.V."/>
            <person name="U'Ren J.M."/>
        </authorList>
    </citation>
    <scope>NUCLEOTIDE SEQUENCE [LARGE SCALE GENOMIC DNA]</scope>
    <source>
        <strain evidence="1 2">ER1909</strain>
    </source>
</reference>
<sequence>MHIWSLLLRYEYFAASQMTDITPRPICSNKTRDELEETGNLVHTETKAVNGTISILQNLRPRDSETELSLPFYHTTFRLLYEPYSQVRGNIGYECKTDGCRETGNNFSYFTVLTYWGIAFYFTFAAIHTFTYARTGTALLDRWPCSQKALHVLLFTSIATLPFLVTIVYCQACQGPNKDISNQRRRSRSARVSDEGAMSSRTKHQYRNRRAERFPSTTTHVCSLTSFSPSPPHIISLRFAHRSAPLSHNFTSSLSFLSDSTPRWWLN</sequence>
<comment type="caution">
    <text evidence="1">The sequence shown here is derived from an EMBL/GenBank/DDBJ whole genome shotgun (WGS) entry which is preliminary data.</text>
</comment>
<organism evidence="1 2">
    <name type="scientific">Hypoxylon rubiginosum</name>
    <dbReference type="NCBI Taxonomy" id="110542"/>
    <lineage>
        <taxon>Eukaryota</taxon>
        <taxon>Fungi</taxon>
        <taxon>Dikarya</taxon>
        <taxon>Ascomycota</taxon>
        <taxon>Pezizomycotina</taxon>
        <taxon>Sordariomycetes</taxon>
        <taxon>Xylariomycetidae</taxon>
        <taxon>Xylariales</taxon>
        <taxon>Hypoxylaceae</taxon>
        <taxon>Hypoxylon</taxon>
    </lineage>
</organism>
<protein>
    <submittedName>
        <fullName evidence="1">Uncharacterized protein</fullName>
    </submittedName>
</protein>
<name>A0ACC0DKJ4_9PEZI</name>
<evidence type="ECO:0000313" key="1">
    <source>
        <dbReference type="EMBL" id="KAI6093113.1"/>
    </source>
</evidence>
<proteinExistence type="predicted"/>